<dbReference type="InterPro" id="IPR000209">
    <property type="entry name" value="Peptidase_S8/S53_dom"/>
</dbReference>
<dbReference type="EMBL" id="VAHF01000002">
    <property type="protein sequence ID" value="TXG71072.1"/>
    <property type="molecule type" value="Genomic_DNA"/>
</dbReference>
<dbReference type="PANTHER" id="PTHR48051">
    <property type="match status" value="1"/>
</dbReference>
<dbReference type="InterPro" id="IPR006553">
    <property type="entry name" value="Leu-rich_rpt_Cys-con_subtyp"/>
</dbReference>
<evidence type="ECO:0000259" key="3">
    <source>
        <dbReference type="Pfam" id="PF00082"/>
    </source>
</evidence>
<dbReference type="SUPFAM" id="SSF52743">
    <property type="entry name" value="Subtilisin-like"/>
    <property type="match status" value="1"/>
</dbReference>
<dbReference type="Pfam" id="PF20160">
    <property type="entry name" value="C-JID"/>
    <property type="match status" value="1"/>
</dbReference>
<dbReference type="GO" id="GO:0004252">
    <property type="term" value="F:serine-type endopeptidase activity"/>
    <property type="evidence" value="ECO:0007669"/>
    <property type="project" value="InterPro"/>
</dbReference>
<dbReference type="InterPro" id="IPR045344">
    <property type="entry name" value="C-JID"/>
</dbReference>
<feature type="domain" description="Disease resistance protein At4g27190-like leucine-rich repeats" evidence="5">
    <location>
        <begin position="137"/>
        <end position="269"/>
    </location>
</feature>
<dbReference type="InterPro" id="IPR001611">
    <property type="entry name" value="Leu-rich_rpt"/>
</dbReference>
<proteinExistence type="predicted"/>
<dbReference type="GO" id="GO:0006508">
    <property type="term" value="P:proteolysis"/>
    <property type="evidence" value="ECO:0007669"/>
    <property type="project" value="InterPro"/>
</dbReference>
<dbReference type="InterPro" id="IPR050216">
    <property type="entry name" value="LRR_domain-containing"/>
</dbReference>
<name>A0A5C7IRV4_9ROSI</name>
<dbReference type="InterPro" id="IPR032675">
    <property type="entry name" value="LRR_dom_sf"/>
</dbReference>
<dbReference type="OrthoDB" id="1748947at2759"/>
<evidence type="ECO:0000256" key="2">
    <source>
        <dbReference type="ARBA" id="ARBA00022737"/>
    </source>
</evidence>
<feature type="domain" description="C-JID" evidence="4">
    <location>
        <begin position="648"/>
        <end position="797"/>
    </location>
</feature>
<dbReference type="Pfam" id="PF23247">
    <property type="entry name" value="LRR_RPS2"/>
    <property type="match status" value="1"/>
</dbReference>
<sequence>MSSSNARDINLTPCAFTKMKKLRLLNFYVNYYCGNKVHVSEDLIESDFIELKYFHWYGCPLKSLQPKFHFEKLVILEMRNSNIEELWSSGVQPLHNLKSINLSRSKHLISCPDFSTAPNLESLILVGCTSLSEIPSSIQHLNKLRSLKLRGCTSLSEIPSSIQHLNKLKYLDLGFCKSLESIPDYTCLESLKLLLLDNCSKLKRLPQLPTNLETIHLIDCTSLVEIQSSFTRLHKLRSLMLRGCTSLSEIPSSIQHLNKLEYLDLEYCENLESIPDCTRLESLKELILDNCSKLKRLPQLPTNLETIGLIDCTSLVEIQSSFTRLHKVPSLILQRHKRLTSIPDLRGLKSLEDLHIKRCPKLKMLPELPNTIEELTLEDVPIEEFPPSSEDLDRLCSLSLNNCSMLKSLPSSIRKWKSLTDFELENCPKIDKLPDDIGALESLERFTAEGTAIGEVPSSISCLKRLTSLSMERCEGVDGVGLLLPPNLLGLENLYELILSDCGITKLPDSLGDLTSLEFLVLDRNNFGSIPGSIINLSELEYLDISYCERLRELPQLPAGTCIKAVNCTLLERSSYFAFQNDIFETQPHWKANFINCYNLDPDALNDVVKDTLLKIQGQAAFATKVTLSKHYYNQVPVYENRGSIIYPESKIPEWFHFQNRGSFIDVKLPPLWLNCNFLCIALCVVVAIPNPDRQCNRPCSDGHGCSEVTCEFYVKSKDGNRRVESNLYGYHCRYTLLRMRCCGPDYMKSNHVIIGFGYDFFREFCDNEFSFQFNVKKDAFPFECEHCKVEMCGVHLMSGLHFETSNENKVLPIQLVDSALCGSSAALTPDFLQYRLLLSLKYDKAINNVVDVISMSVGYDKPLFSYNDQHDSVAIVLQLQSPDFPSVLKGNGYLQTIHKLLPFSSTGPSSMSKAVLKLHLSSIIGYALLSGTSTACPLVARIVALIKSAHQDWSPDAIRSALESFVPAMFKYRACDGAVTENRPDKHERKQYFRLVMNERVFLREYVTNNHHMSKLHSRNGGID</sequence>
<dbReference type="InterPro" id="IPR057135">
    <property type="entry name" value="At4g27190-like_LRR"/>
</dbReference>
<keyword evidence="2" id="KW-0677">Repeat</keyword>
<gene>
    <name evidence="6" type="ORF">EZV62_006007</name>
</gene>
<evidence type="ECO:0000313" key="7">
    <source>
        <dbReference type="Proteomes" id="UP000323000"/>
    </source>
</evidence>
<dbReference type="InterPro" id="IPR036852">
    <property type="entry name" value="Peptidase_S8/S53_dom_sf"/>
</dbReference>
<dbReference type="Pfam" id="PF00082">
    <property type="entry name" value="Peptidase_S8"/>
    <property type="match status" value="1"/>
</dbReference>
<comment type="caution">
    <text evidence="6">The sequence shown here is derived from an EMBL/GenBank/DDBJ whole genome shotgun (WGS) entry which is preliminary data.</text>
</comment>
<dbReference type="PANTHER" id="PTHR48051:SF46">
    <property type="entry name" value="LEUCINE RICH REPEAT-CONTAINING DOMAIN PROTEIN"/>
    <property type="match status" value="1"/>
</dbReference>
<evidence type="ECO:0000313" key="6">
    <source>
        <dbReference type="EMBL" id="TXG71072.1"/>
    </source>
</evidence>
<dbReference type="SMART" id="SM00367">
    <property type="entry name" value="LRR_CC"/>
    <property type="match status" value="4"/>
</dbReference>
<dbReference type="SUPFAM" id="SSF52058">
    <property type="entry name" value="L domain-like"/>
    <property type="match status" value="2"/>
</dbReference>
<feature type="domain" description="Peptidase S8/S53" evidence="3">
    <location>
        <begin position="919"/>
        <end position="964"/>
    </location>
</feature>
<dbReference type="AlphaFoldDB" id="A0A5C7IRV4"/>
<keyword evidence="1" id="KW-0433">Leucine-rich repeat</keyword>
<organism evidence="6 7">
    <name type="scientific">Acer yangbiense</name>
    <dbReference type="NCBI Taxonomy" id="1000413"/>
    <lineage>
        <taxon>Eukaryota</taxon>
        <taxon>Viridiplantae</taxon>
        <taxon>Streptophyta</taxon>
        <taxon>Embryophyta</taxon>
        <taxon>Tracheophyta</taxon>
        <taxon>Spermatophyta</taxon>
        <taxon>Magnoliopsida</taxon>
        <taxon>eudicotyledons</taxon>
        <taxon>Gunneridae</taxon>
        <taxon>Pentapetalae</taxon>
        <taxon>rosids</taxon>
        <taxon>malvids</taxon>
        <taxon>Sapindales</taxon>
        <taxon>Sapindaceae</taxon>
        <taxon>Hippocastanoideae</taxon>
        <taxon>Acereae</taxon>
        <taxon>Acer</taxon>
    </lineage>
</organism>
<evidence type="ECO:0000259" key="4">
    <source>
        <dbReference type="Pfam" id="PF20160"/>
    </source>
</evidence>
<accession>A0A5C7IRV4</accession>
<dbReference type="Gene3D" id="3.40.50.200">
    <property type="entry name" value="Peptidase S8/S53 domain"/>
    <property type="match status" value="1"/>
</dbReference>
<dbReference type="GO" id="GO:0005737">
    <property type="term" value="C:cytoplasm"/>
    <property type="evidence" value="ECO:0007669"/>
    <property type="project" value="TreeGrafter"/>
</dbReference>
<evidence type="ECO:0000259" key="5">
    <source>
        <dbReference type="Pfam" id="PF23247"/>
    </source>
</evidence>
<keyword evidence="7" id="KW-1185">Reference proteome</keyword>
<evidence type="ECO:0000256" key="1">
    <source>
        <dbReference type="ARBA" id="ARBA00022614"/>
    </source>
</evidence>
<dbReference type="Gene3D" id="3.80.10.10">
    <property type="entry name" value="Ribonuclease Inhibitor"/>
    <property type="match status" value="3"/>
</dbReference>
<dbReference type="Proteomes" id="UP000323000">
    <property type="component" value="Chromosome 2"/>
</dbReference>
<protein>
    <submittedName>
        <fullName evidence="6">Uncharacterized protein</fullName>
    </submittedName>
</protein>
<dbReference type="Pfam" id="PF13855">
    <property type="entry name" value="LRR_8"/>
    <property type="match status" value="1"/>
</dbReference>
<reference evidence="7" key="1">
    <citation type="journal article" date="2019" name="Gigascience">
        <title>De novo genome assembly of the endangered Acer yangbiense, a plant species with extremely small populations endemic to Yunnan Province, China.</title>
        <authorList>
            <person name="Yang J."/>
            <person name="Wariss H.M."/>
            <person name="Tao L."/>
            <person name="Zhang R."/>
            <person name="Yun Q."/>
            <person name="Hollingsworth P."/>
            <person name="Dao Z."/>
            <person name="Luo G."/>
            <person name="Guo H."/>
            <person name="Ma Y."/>
            <person name="Sun W."/>
        </authorList>
    </citation>
    <scope>NUCLEOTIDE SEQUENCE [LARGE SCALE GENOMIC DNA]</scope>
    <source>
        <strain evidence="7">cv. Malutang</strain>
    </source>
</reference>